<keyword evidence="11 26" id="KW-0732">Signal</keyword>
<dbReference type="AlphaFoldDB" id="A0A9P0F6U7"/>
<evidence type="ECO:0000256" key="3">
    <source>
        <dbReference type="ARBA" id="ARBA00004609"/>
    </source>
</evidence>
<comment type="similarity">
    <text evidence="4 24">Belongs to the peptidase M1 family.</text>
</comment>
<keyword evidence="9" id="KW-0812">Transmembrane</keyword>
<evidence type="ECO:0000256" key="2">
    <source>
        <dbReference type="ARBA" id="ARBA00004606"/>
    </source>
</evidence>
<evidence type="ECO:0000256" key="19">
    <source>
        <dbReference type="ARBA" id="ARBA00023180"/>
    </source>
</evidence>
<dbReference type="PRINTS" id="PR00756">
    <property type="entry name" value="ALADIPTASE"/>
</dbReference>
<dbReference type="InterPro" id="IPR001930">
    <property type="entry name" value="Peptidase_M1"/>
</dbReference>
<comment type="cofactor">
    <cofactor evidence="22 24">
        <name>Zn(2+)</name>
        <dbReference type="ChEBI" id="CHEBI:29105"/>
    </cofactor>
    <text evidence="22 24">Binds 1 zinc ion per subunit.</text>
</comment>
<feature type="domain" description="ERAP1-like C-terminal" evidence="28">
    <location>
        <begin position="578"/>
        <end position="892"/>
    </location>
</feature>
<dbReference type="Gene3D" id="2.60.40.1910">
    <property type="match status" value="1"/>
</dbReference>
<keyword evidence="15" id="KW-1133">Transmembrane helix</keyword>
<dbReference type="GO" id="GO:0005737">
    <property type="term" value="C:cytoplasm"/>
    <property type="evidence" value="ECO:0007669"/>
    <property type="project" value="TreeGrafter"/>
</dbReference>
<evidence type="ECO:0000256" key="13">
    <source>
        <dbReference type="ARBA" id="ARBA00022833"/>
    </source>
</evidence>
<evidence type="ECO:0000259" key="28">
    <source>
        <dbReference type="Pfam" id="PF11838"/>
    </source>
</evidence>
<evidence type="ECO:0000256" key="26">
    <source>
        <dbReference type="SAM" id="SignalP"/>
    </source>
</evidence>
<keyword evidence="31" id="KW-1185">Reference proteome</keyword>
<dbReference type="InterPro" id="IPR014782">
    <property type="entry name" value="Peptidase_M1_dom"/>
</dbReference>
<dbReference type="Gene3D" id="1.10.390.10">
    <property type="entry name" value="Neutral Protease Domain 2"/>
    <property type="match status" value="1"/>
</dbReference>
<evidence type="ECO:0000256" key="20">
    <source>
        <dbReference type="ARBA" id="ARBA00023288"/>
    </source>
</evidence>
<dbReference type="InterPro" id="IPR034016">
    <property type="entry name" value="M1_APN-typ"/>
</dbReference>
<keyword evidence="17" id="KW-0472">Membrane</keyword>
<keyword evidence="5 24" id="KW-0031">Aminopeptidase</keyword>
<dbReference type="PANTHER" id="PTHR11533">
    <property type="entry name" value="PROTEASE M1 ZINC METALLOPROTEASE"/>
    <property type="match status" value="1"/>
</dbReference>
<evidence type="ECO:0000259" key="29">
    <source>
        <dbReference type="Pfam" id="PF17900"/>
    </source>
</evidence>
<feature type="binding site" evidence="22">
    <location>
        <position position="343"/>
    </location>
    <ligand>
        <name>Zn(2+)</name>
        <dbReference type="ChEBI" id="CHEBI:29105"/>
        <note>catalytic</note>
    </ligand>
</feature>
<evidence type="ECO:0000313" key="30">
    <source>
        <dbReference type="EMBL" id="CAH0394812.1"/>
    </source>
</evidence>
<feature type="binding site" evidence="22">
    <location>
        <position position="366"/>
    </location>
    <ligand>
        <name>Zn(2+)</name>
        <dbReference type="ChEBI" id="CHEBI:29105"/>
        <note>catalytic</note>
    </ligand>
</feature>
<dbReference type="EMBL" id="OU963869">
    <property type="protein sequence ID" value="CAH0394812.1"/>
    <property type="molecule type" value="Genomic_DNA"/>
</dbReference>
<keyword evidence="10 22" id="KW-0479">Metal-binding</keyword>
<reference evidence="30" key="1">
    <citation type="submission" date="2021-12" db="EMBL/GenBank/DDBJ databases">
        <authorList>
            <person name="King R."/>
        </authorList>
    </citation>
    <scope>NUCLEOTIDE SEQUENCE</scope>
</reference>
<evidence type="ECO:0000256" key="10">
    <source>
        <dbReference type="ARBA" id="ARBA00022723"/>
    </source>
</evidence>
<keyword evidence="7" id="KW-0336">GPI-anchor</keyword>
<dbReference type="InterPro" id="IPR050344">
    <property type="entry name" value="Peptidase_M1_aminopeptidases"/>
</dbReference>
<keyword evidence="13 22" id="KW-0862">Zinc</keyword>
<dbReference type="InterPro" id="IPR042097">
    <property type="entry name" value="Aminopeptidase_N-like_N_sf"/>
</dbReference>
<evidence type="ECO:0000256" key="12">
    <source>
        <dbReference type="ARBA" id="ARBA00022801"/>
    </source>
</evidence>
<dbReference type="GO" id="GO:0042277">
    <property type="term" value="F:peptide binding"/>
    <property type="evidence" value="ECO:0007669"/>
    <property type="project" value="TreeGrafter"/>
</dbReference>
<dbReference type="KEGG" id="btab:109030231"/>
<dbReference type="InterPro" id="IPR027268">
    <property type="entry name" value="Peptidase_M4/M1_CTD_sf"/>
</dbReference>
<evidence type="ECO:0000256" key="14">
    <source>
        <dbReference type="ARBA" id="ARBA00022968"/>
    </source>
</evidence>
<dbReference type="FunFam" id="2.60.40.1730:FF:000001">
    <property type="entry name" value="Leucyl-cystinyl aminopeptidase"/>
    <property type="match status" value="1"/>
</dbReference>
<dbReference type="GO" id="GO:0005615">
    <property type="term" value="C:extracellular space"/>
    <property type="evidence" value="ECO:0007669"/>
    <property type="project" value="TreeGrafter"/>
</dbReference>
<comment type="catalytic activity">
    <reaction evidence="1">
        <text>Release of an N-terminal amino acid, Xaa-|-Yaa- from a peptide, amide or arylamide. Xaa is preferably Ala, but may be most amino acids including Pro (slow action). When a terminal hydrophobic residue is followed by a prolyl residue, the two may be released as an intact Xaa-Pro dipeptide.</text>
        <dbReference type="EC" id="3.4.11.2"/>
    </reaction>
</comment>
<dbReference type="InterPro" id="IPR045357">
    <property type="entry name" value="Aminopeptidase_N-like_N"/>
</dbReference>
<feature type="active site" description="Proton acceptor" evidence="21">
    <location>
        <position position="344"/>
    </location>
</feature>
<dbReference type="GO" id="GO:0070006">
    <property type="term" value="F:metalloaminopeptidase activity"/>
    <property type="evidence" value="ECO:0007669"/>
    <property type="project" value="TreeGrafter"/>
</dbReference>
<keyword evidence="14" id="KW-0735">Signal-anchor</keyword>
<feature type="signal peptide" evidence="26">
    <location>
        <begin position="1"/>
        <end position="22"/>
    </location>
</feature>
<evidence type="ECO:0000256" key="8">
    <source>
        <dbReference type="ARBA" id="ARBA00022670"/>
    </source>
</evidence>
<dbReference type="GO" id="GO:0006508">
    <property type="term" value="P:proteolysis"/>
    <property type="evidence" value="ECO:0007669"/>
    <property type="project" value="UniProtKB-KW"/>
</dbReference>
<protein>
    <recommendedName>
        <fullName evidence="24">Aminopeptidase</fullName>
        <ecNumber evidence="24">3.4.11.-</ecNumber>
    </recommendedName>
</protein>
<dbReference type="GO" id="GO:0008270">
    <property type="term" value="F:zinc ion binding"/>
    <property type="evidence" value="ECO:0007669"/>
    <property type="project" value="UniProtKB-UniRule"/>
</dbReference>
<evidence type="ECO:0000256" key="23">
    <source>
        <dbReference type="PIRSR" id="PIRSR634016-4"/>
    </source>
</evidence>
<dbReference type="FunFam" id="1.10.390.10:FF:000013">
    <property type="entry name" value="Aminopeptidase N"/>
    <property type="match status" value="1"/>
</dbReference>
<dbReference type="GO" id="GO:0043171">
    <property type="term" value="P:peptide catabolic process"/>
    <property type="evidence" value="ECO:0007669"/>
    <property type="project" value="TreeGrafter"/>
</dbReference>
<dbReference type="Pfam" id="PF11838">
    <property type="entry name" value="ERAP1_C"/>
    <property type="match status" value="1"/>
</dbReference>
<accession>A0A9P0F6U7</accession>
<feature type="site" description="Transition state stabilizer" evidence="23">
    <location>
        <position position="427"/>
    </location>
</feature>
<dbReference type="EC" id="3.4.11.-" evidence="24"/>
<name>A0A9P0F6U7_BEMTA</name>
<evidence type="ECO:0000256" key="24">
    <source>
        <dbReference type="RuleBase" id="RU364040"/>
    </source>
</evidence>
<evidence type="ECO:0000256" key="6">
    <source>
        <dbReference type="ARBA" id="ARBA00022475"/>
    </source>
</evidence>
<feature type="domain" description="Aminopeptidase N-like N-terminal" evidence="29">
    <location>
        <begin position="55"/>
        <end position="239"/>
    </location>
</feature>
<keyword evidence="16 24" id="KW-0482">Metalloprotease</keyword>
<dbReference type="Gene3D" id="2.60.40.1730">
    <property type="entry name" value="tricorn interacting facor f3 domain"/>
    <property type="match status" value="1"/>
</dbReference>
<feature type="binding site" evidence="22">
    <location>
        <position position="347"/>
    </location>
    <ligand>
        <name>Zn(2+)</name>
        <dbReference type="ChEBI" id="CHEBI:29105"/>
        <note>catalytic</note>
    </ligand>
</feature>
<dbReference type="Proteomes" id="UP001152759">
    <property type="component" value="Chromosome 8"/>
</dbReference>
<dbReference type="Pfam" id="PF17900">
    <property type="entry name" value="Peptidase_M1_N"/>
    <property type="match status" value="1"/>
</dbReference>
<evidence type="ECO:0000256" key="9">
    <source>
        <dbReference type="ARBA" id="ARBA00022692"/>
    </source>
</evidence>
<evidence type="ECO:0000256" key="5">
    <source>
        <dbReference type="ARBA" id="ARBA00022438"/>
    </source>
</evidence>
<evidence type="ECO:0000259" key="27">
    <source>
        <dbReference type="Pfam" id="PF01433"/>
    </source>
</evidence>
<organism evidence="30 31">
    <name type="scientific">Bemisia tabaci</name>
    <name type="common">Sweetpotato whitefly</name>
    <name type="synonym">Aleurodes tabaci</name>
    <dbReference type="NCBI Taxonomy" id="7038"/>
    <lineage>
        <taxon>Eukaryota</taxon>
        <taxon>Metazoa</taxon>
        <taxon>Ecdysozoa</taxon>
        <taxon>Arthropoda</taxon>
        <taxon>Hexapoda</taxon>
        <taxon>Insecta</taxon>
        <taxon>Pterygota</taxon>
        <taxon>Neoptera</taxon>
        <taxon>Paraneoptera</taxon>
        <taxon>Hemiptera</taxon>
        <taxon>Sternorrhyncha</taxon>
        <taxon>Aleyrodoidea</taxon>
        <taxon>Aleyrodidae</taxon>
        <taxon>Aleyrodinae</taxon>
        <taxon>Bemisia</taxon>
    </lineage>
</organism>
<feature type="chain" id="PRO_5040153796" description="Aminopeptidase" evidence="26">
    <location>
        <begin position="23"/>
        <end position="965"/>
    </location>
</feature>
<evidence type="ECO:0000256" key="18">
    <source>
        <dbReference type="ARBA" id="ARBA00023157"/>
    </source>
</evidence>
<keyword evidence="19" id="KW-0325">Glycoprotein</keyword>
<proteinExistence type="inferred from homology"/>
<dbReference type="FunFam" id="1.25.50.20:FF:000001">
    <property type="entry name" value="Aminopeptidase"/>
    <property type="match status" value="1"/>
</dbReference>
<feature type="region of interest" description="Disordered" evidence="25">
    <location>
        <begin position="912"/>
        <end position="941"/>
    </location>
</feature>
<keyword evidence="8 24" id="KW-0645">Protease</keyword>
<dbReference type="PANTHER" id="PTHR11533:SF290">
    <property type="entry name" value="AMINOPEPTIDASE"/>
    <property type="match status" value="1"/>
</dbReference>
<dbReference type="SUPFAM" id="SSF55486">
    <property type="entry name" value="Metalloproteases ('zincins'), catalytic domain"/>
    <property type="match status" value="1"/>
</dbReference>
<keyword evidence="12 24" id="KW-0378">Hydrolase</keyword>
<feature type="domain" description="Peptidase M1 membrane alanine aminopeptidase" evidence="27">
    <location>
        <begin position="274"/>
        <end position="496"/>
    </location>
</feature>
<gene>
    <name evidence="30" type="ORF">BEMITA_LOCUS13068</name>
</gene>
<evidence type="ECO:0000256" key="22">
    <source>
        <dbReference type="PIRSR" id="PIRSR634016-3"/>
    </source>
</evidence>
<sequence>MESKMCGPFFLVLTLLIRFSAPAFVPEIPLVKSANPNVQKNSNMTIYRLPKNVEPLEYTLKLNTDLTDFTFKGNEELRITVIVPTSNIVLNSRGLEISKVTVKNQKGFDIFSNFTMDPDNEQMSIYCPELTMKRQYTVIIDFSGKLSDDMHGYYRSWYTVKDTKKWLAITQFESTYARRAFPCFDEPGFKTPYTIHLAVSQGQTALSNMPEESRSNPDASIGNKVWVRFRKSEPMPTYLVAFSVSEMKVYSVENQRVRVWSREDAVDDTHYIQEVGERLLTALEQYLNVKYKLPKLDIVAVPDFSAGAMENYGLTTYREKLVELVDGVSTRKELEYAATVVAHEFSHQWFGDMVTPAWWDYLWLNESFARFFQYFIAAMVESNWRMGDIFVVEQVHTALMADFHTHPITASVQSPEEISEIFDSITYNKGGAVLRMLEHFITPAAFQATLTTYLDSTYTDGGVTDSNTFFDSVTDTMNTVTNQNWQSKISAFKNSWIDQSGYPVVTVTRDYDKKTATVTQEPFFLEKQETPSDKKWLIPLTYTTSNEKNFTLEEANRKLVLFNPTEKTANIDVQSARWLVVNVQEIGFYRVNYDEHNWKELITALQTNPSDIHVLNRAQLIDDAFNLARAGIIQYSVPMTLSKYLVKESDPVPFLAAFPNFRYLLTRFNGQLADAFKKHFASLVKSKYESLAAKSNKDHVEKTGLITMSQWACYLNVDSCVNKAKEEMSKLIQNPDYKIEPEIKESVLCTSLRLGGETEWNAVWNHYLKTNVATEKVLTLTSLPCSTYSKALETLVNEMITGQNIRTQDFVYTVRSIASQEHHILSALTMLRTNYANIISGVKKDELLKMFVKQLQNSIWNPTQLAELKKLALDENTEHSHAHMVNHTIEHVTKNLEWTEKNLASLQKWFKDEEDNPTPDNDSTTKNPDEPTKAPPSSATQPLATLIGCSLAFFVLYRRLESFPL</sequence>
<evidence type="ECO:0000256" key="17">
    <source>
        <dbReference type="ARBA" id="ARBA00023136"/>
    </source>
</evidence>
<keyword evidence="20" id="KW-0449">Lipoprotein</keyword>
<dbReference type="FunFam" id="2.60.40.1910:FF:000008">
    <property type="entry name" value="Aminopeptidase"/>
    <property type="match status" value="1"/>
</dbReference>
<dbReference type="InterPro" id="IPR024571">
    <property type="entry name" value="ERAP1-like_C_dom"/>
</dbReference>
<evidence type="ECO:0000256" key="11">
    <source>
        <dbReference type="ARBA" id="ARBA00022729"/>
    </source>
</evidence>
<dbReference type="GO" id="GO:0098552">
    <property type="term" value="C:side of membrane"/>
    <property type="evidence" value="ECO:0007669"/>
    <property type="project" value="UniProtKB-KW"/>
</dbReference>
<evidence type="ECO:0000256" key="21">
    <source>
        <dbReference type="PIRSR" id="PIRSR634016-1"/>
    </source>
</evidence>
<evidence type="ECO:0000256" key="7">
    <source>
        <dbReference type="ARBA" id="ARBA00022622"/>
    </source>
</evidence>
<evidence type="ECO:0000256" key="16">
    <source>
        <dbReference type="ARBA" id="ARBA00023049"/>
    </source>
</evidence>
<dbReference type="GO" id="GO:0005886">
    <property type="term" value="C:plasma membrane"/>
    <property type="evidence" value="ECO:0007669"/>
    <property type="project" value="UniProtKB-SubCell"/>
</dbReference>
<dbReference type="Pfam" id="PF01433">
    <property type="entry name" value="Peptidase_M1"/>
    <property type="match status" value="1"/>
</dbReference>
<evidence type="ECO:0000313" key="31">
    <source>
        <dbReference type="Proteomes" id="UP001152759"/>
    </source>
</evidence>
<dbReference type="SUPFAM" id="SSF63737">
    <property type="entry name" value="Leukotriene A4 hydrolase N-terminal domain"/>
    <property type="match status" value="1"/>
</dbReference>
<dbReference type="CDD" id="cd09601">
    <property type="entry name" value="M1_APN-Q_like"/>
    <property type="match status" value="1"/>
</dbReference>
<evidence type="ECO:0000256" key="15">
    <source>
        <dbReference type="ARBA" id="ARBA00022989"/>
    </source>
</evidence>
<keyword evidence="6" id="KW-1003">Cell membrane</keyword>
<dbReference type="GO" id="GO:0016285">
    <property type="term" value="F:alanyl aminopeptidase activity"/>
    <property type="evidence" value="ECO:0007669"/>
    <property type="project" value="UniProtKB-EC"/>
</dbReference>
<comment type="subcellular location">
    <subcellularLocation>
        <location evidence="3">Cell membrane</location>
        <topology evidence="3">Lipid-anchor</topology>
        <topology evidence="3">GPI-anchor</topology>
    </subcellularLocation>
    <subcellularLocation>
        <location evidence="2">Membrane</location>
        <topology evidence="2">Single-pass type II membrane protein</topology>
    </subcellularLocation>
</comment>
<dbReference type="Gene3D" id="1.25.50.20">
    <property type="match status" value="1"/>
</dbReference>
<evidence type="ECO:0000256" key="25">
    <source>
        <dbReference type="SAM" id="MobiDB-lite"/>
    </source>
</evidence>
<keyword evidence="18" id="KW-1015">Disulfide bond</keyword>
<evidence type="ECO:0000256" key="4">
    <source>
        <dbReference type="ARBA" id="ARBA00010136"/>
    </source>
</evidence>
<evidence type="ECO:0000256" key="1">
    <source>
        <dbReference type="ARBA" id="ARBA00000098"/>
    </source>
</evidence>